<dbReference type="Pfam" id="PF00012">
    <property type="entry name" value="HSP70"/>
    <property type="match status" value="1"/>
</dbReference>
<evidence type="ECO:0000256" key="3">
    <source>
        <dbReference type="SAM" id="MobiDB-lite"/>
    </source>
</evidence>
<feature type="region of interest" description="Disordered" evidence="3">
    <location>
        <begin position="222"/>
        <end position="243"/>
    </location>
</feature>
<dbReference type="GO" id="GO:0140662">
    <property type="term" value="F:ATP-dependent protein folding chaperone"/>
    <property type="evidence" value="ECO:0007669"/>
    <property type="project" value="InterPro"/>
</dbReference>
<comment type="caution">
    <text evidence="4">The sequence shown here is derived from an EMBL/GenBank/DDBJ whole genome shotgun (WGS) entry which is preliminary data.</text>
</comment>
<name>A0AAD5YDM1_9APHY</name>
<dbReference type="InterPro" id="IPR029047">
    <property type="entry name" value="HSP70_peptide-bd_sf"/>
</dbReference>
<dbReference type="SUPFAM" id="SSF53067">
    <property type="entry name" value="Actin-like ATPase domain"/>
    <property type="match status" value="1"/>
</dbReference>
<dbReference type="Proteomes" id="UP001212997">
    <property type="component" value="Unassembled WGS sequence"/>
</dbReference>
<dbReference type="Gene3D" id="2.60.34.10">
    <property type="entry name" value="Substrate Binding Domain Of DNAk, Chain A, domain 1"/>
    <property type="match status" value="1"/>
</dbReference>
<reference evidence="4" key="1">
    <citation type="submission" date="2022-07" db="EMBL/GenBank/DDBJ databases">
        <title>Genome Sequence of Physisporinus lineatus.</title>
        <authorList>
            <person name="Buettner E."/>
        </authorList>
    </citation>
    <scope>NUCLEOTIDE SEQUENCE</scope>
    <source>
        <strain evidence="4">VT162</strain>
    </source>
</reference>
<dbReference type="PROSITE" id="PS01036">
    <property type="entry name" value="HSP70_3"/>
    <property type="match status" value="1"/>
</dbReference>
<proteinExistence type="predicted"/>
<evidence type="ECO:0000256" key="2">
    <source>
        <dbReference type="ARBA" id="ARBA00022840"/>
    </source>
</evidence>
<protein>
    <submittedName>
        <fullName evidence="4">Uncharacterized protein</fullName>
    </submittedName>
</protein>
<organism evidence="4 5">
    <name type="scientific">Meripilus lineatus</name>
    <dbReference type="NCBI Taxonomy" id="2056292"/>
    <lineage>
        <taxon>Eukaryota</taxon>
        <taxon>Fungi</taxon>
        <taxon>Dikarya</taxon>
        <taxon>Basidiomycota</taxon>
        <taxon>Agaricomycotina</taxon>
        <taxon>Agaricomycetes</taxon>
        <taxon>Polyporales</taxon>
        <taxon>Meripilaceae</taxon>
        <taxon>Meripilus</taxon>
    </lineage>
</organism>
<dbReference type="InterPro" id="IPR013126">
    <property type="entry name" value="Hsp_70_fam"/>
</dbReference>
<dbReference type="SUPFAM" id="SSF100920">
    <property type="entry name" value="Heat shock protein 70kD (HSP70), peptide-binding domain"/>
    <property type="match status" value="1"/>
</dbReference>
<dbReference type="GO" id="GO:0005524">
    <property type="term" value="F:ATP binding"/>
    <property type="evidence" value="ECO:0007669"/>
    <property type="project" value="UniProtKB-KW"/>
</dbReference>
<feature type="compositionally biased region" description="Acidic residues" evidence="3">
    <location>
        <begin position="765"/>
        <end position="774"/>
    </location>
</feature>
<feature type="region of interest" description="Disordered" evidence="3">
    <location>
        <begin position="750"/>
        <end position="866"/>
    </location>
</feature>
<feature type="compositionally biased region" description="Polar residues" evidence="3">
    <location>
        <begin position="785"/>
        <end position="798"/>
    </location>
</feature>
<dbReference type="PANTHER" id="PTHR19375">
    <property type="entry name" value="HEAT SHOCK PROTEIN 70KDA"/>
    <property type="match status" value="1"/>
</dbReference>
<gene>
    <name evidence="4" type="ORF">NLI96_g11185</name>
</gene>
<dbReference type="PRINTS" id="PR00301">
    <property type="entry name" value="HEATSHOCK70"/>
</dbReference>
<dbReference type="AlphaFoldDB" id="A0AAD5YDM1"/>
<keyword evidence="1" id="KW-0547">Nucleotide-binding</keyword>
<evidence type="ECO:0000313" key="4">
    <source>
        <dbReference type="EMBL" id="KAJ3476398.1"/>
    </source>
</evidence>
<evidence type="ECO:0000256" key="1">
    <source>
        <dbReference type="ARBA" id="ARBA00022741"/>
    </source>
</evidence>
<keyword evidence="2" id="KW-0067">ATP-binding</keyword>
<dbReference type="Gene3D" id="3.30.420.40">
    <property type="match status" value="2"/>
</dbReference>
<feature type="compositionally biased region" description="Low complexity" evidence="3">
    <location>
        <begin position="815"/>
        <end position="826"/>
    </location>
</feature>
<keyword evidence="5" id="KW-1185">Reference proteome</keyword>
<sequence length="866" mass="94803">MDLFRKTMKPVEQVLKDANVKKNEVDEIVLVGGSTRIPKVQQLLKDYFGKEPSKGINPDEAVAYGAAVQGGILSGDDTLGEALLVDVNSLTLGIETTGGMFTKLIPRNTVIPTRKSQILSTAADNQPTVLIQAFEGERAMTKDNNLLGKFELTGIPPAPRGVPQIEVTFKLNADGVLNVKAADKGTGKSESITIKNEKGRLSPEIQHMVKEAEDFAAEDEANRRHFGEQQAHSGNYQKDGRTKDGKPFFSGVACRWNQEGPGFVKQSGHAGLPLSVVFVRYVVSNHHLFPQQPRGCPPTLSVSIDHPETCTPSQPFVSLPEATPCQQDWFYYLKLAHTHIVGPPETSAKVAVPKPCHPRDSTYTIDFSPLMSTHIQGYYQPPPAPAPVSNTLEGFQQAYLQVAQLYEALIVQYKQCVSERDALLQESASASLNNREDGQGGPQQQLSPTLSKMLNRYTKRFTMYYHPWIDPKILEYTVAPEVDLENPLTHESAELSEKVSALRLFQLFQERHDLLPFLGNPLMAPKILHISNSHRHTVIHYAIQKGFEIFEAGGYPALAEFLKKPIESRLNDPELRRLRGGLQDDGKYRAVCDLLYPPGKETVPEYLFWADFIPPMCRVLLFGTAALSANFKHSGRSLGVQFGVTEVTPGLIAFAACAARHLISGDPTFESTGSRSGIKHSEDFKVMKGMLEMQWTNARVVRLAEKINKAVYKGVPGARLSSTAALPLGAASDTQALEAWGNMDEDFVSDEEDFTRPPVSPTPGPEDDWLDEDPQVPHLPPVTARSISASHPQIISGTQPPPSTSAPPVPRPLSAVATPAVVQQAPSTSTSFIEDSTAPVAGKGRGRGGTRARAQPSGRRTRSTRQ</sequence>
<evidence type="ECO:0000313" key="5">
    <source>
        <dbReference type="Proteomes" id="UP001212997"/>
    </source>
</evidence>
<dbReference type="EMBL" id="JANAWD010000712">
    <property type="protein sequence ID" value="KAJ3476398.1"/>
    <property type="molecule type" value="Genomic_DNA"/>
</dbReference>
<feature type="compositionally biased region" description="Pro residues" evidence="3">
    <location>
        <begin position="799"/>
        <end position="811"/>
    </location>
</feature>
<dbReference type="InterPro" id="IPR018181">
    <property type="entry name" value="Heat_shock_70_CS"/>
</dbReference>
<accession>A0AAD5YDM1</accession>
<dbReference type="InterPro" id="IPR043129">
    <property type="entry name" value="ATPase_NBD"/>
</dbReference>
<dbReference type="FunFam" id="2.60.34.10:FF:000002">
    <property type="entry name" value="Heat shock 70 kDa"/>
    <property type="match status" value="1"/>
</dbReference>